<proteinExistence type="predicted"/>
<comment type="caution">
    <text evidence="1">The sequence shown here is derived from an EMBL/GenBank/DDBJ whole genome shotgun (WGS) entry which is preliminary data.</text>
</comment>
<protein>
    <submittedName>
        <fullName evidence="1">Uncharacterized protein</fullName>
    </submittedName>
</protein>
<accession>M0N7Q4</accession>
<dbReference type="EMBL" id="AOME01000054">
    <property type="protein sequence ID" value="EMA52705.1"/>
    <property type="molecule type" value="Genomic_DNA"/>
</dbReference>
<sequence>MNGVKLGAPALMYLCSGDTSMSVEIEGFEELADRLDQLGENAASVDGENTVSFDELFTSDFMRTHTEYDSIETFFERSPWTVETQDDFEHIPEDEFDRYIDDHTGFNSWDAMLSAAAREWLGRQVTLE</sequence>
<name>M0N7Q4_9EURY</name>
<evidence type="ECO:0000313" key="1">
    <source>
        <dbReference type="EMBL" id="EMA52705.1"/>
    </source>
</evidence>
<dbReference type="RefSeq" id="WP_005043468.1">
    <property type="nucleotide sequence ID" value="NZ_AOME01000054.1"/>
</dbReference>
<dbReference type="STRING" id="1227456.C450_11428"/>
<dbReference type="AlphaFoldDB" id="M0N7Q4"/>
<keyword evidence="2" id="KW-1185">Reference proteome</keyword>
<organism evidence="1 2">
    <name type="scientific">Halococcus salifodinae DSM 8989</name>
    <dbReference type="NCBI Taxonomy" id="1227456"/>
    <lineage>
        <taxon>Archaea</taxon>
        <taxon>Methanobacteriati</taxon>
        <taxon>Methanobacteriota</taxon>
        <taxon>Stenosarchaea group</taxon>
        <taxon>Halobacteria</taxon>
        <taxon>Halobacteriales</taxon>
        <taxon>Halococcaceae</taxon>
        <taxon>Halococcus</taxon>
    </lineage>
</organism>
<gene>
    <name evidence="1" type="ORF">C450_11428</name>
</gene>
<dbReference type="Proteomes" id="UP000011625">
    <property type="component" value="Unassembled WGS sequence"/>
</dbReference>
<evidence type="ECO:0000313" key="2">
    <source>
        <dbReference type="Proteomes" id="UP000011625"/>
    </source>
</evidence>
<dbReference type="PATRIC" id="fig|1227456.3.peg.2324"/>
<reference evidence="1 2" key="1">
    <citation type="journal article" date="2014" name="PLoS Genet.">
        <title>Phylogenetically driven sequencing of extremely halophilic archaea reveals strategies for static and dynamic osmo-response.</title>
        <authorList>
            <person name="Becker E.A."/>
            <person name="Seitzer P.M."/>
            <person name="Tritt A."/>
            <person name="Larsen D."/>
            <person name="Krusor M."/>
            <person name="Yao A.I."/>
            <person name="Wu D."/>
            <person name="Madern D."/>
            <person name="Eisen J.A."/>
            <person name="Darling A.E."/>
            <person name="Facciotti M.T."/>
        </authorList>
    </citation>
    <scope>NUCLEOTIDE SEQUENCE [LARGE SCALE GENOMIC DNA]</scope>
    <source>
        <strain evidence="1 2">DSM 8989</strain>
    </source>
</reference>